<dbReference type="SUPFAM" id="SSF52540">
    <property type="entry name" value="P-loop containing nucleoside triphosphate hydrolases"/>
    <property type="match status" value="1"/>
</dbReference>
<evidence type="ECO:0000259" key="3">
    <source>
        <dbReference type="Pfam" id="PF25053"/>
    </source>
</evidence>
<dbReference type="Proteomes" id="UP000240883">
    <property type="component" value="Unassembled WGS sequence"/>
</dbReference>
<dbReference type="AlphaFoldDB" id="A0A2T2N7U0"/>
<proteinExistence type="predicted"/>
<dbReference type="EMBL" id="KZ678145">
    <property type="protein sequence ID" value="PSN61306.1"/>
    <property type="molecule type" value="Genomic_DNA"/>
</dbReference>
<evidence type="ECO:0000259" key="2">
    <source>
        <dbReference type="Pfam" id="PF24883"/>
    </source>
</evidence>
<organism evidence="4 5">
    <name type="scientific">Corynespora cassiicola Philippines</name>
    <dbReference type="NCBI Taxonomy" id="1448308"/>
    <lineage>
        <taxon>Eukaryota</taxon>
        <taxon>Fungi</taxon>
        <taxon>Dikarya</taxon>
        <taxon>Ascomycota</taxon>
        <taxon>Pezizomycotina</taxon>
        <taxon>Dothideomycetes</taxon>
        <taxon>Pleosporomycetidae</taxon>
        <taxon>Pleosporales</taxon>
        <taxon>Corynesporascaceae</taxon>
        <taxon>Corynespora</taxon>
    </lineage>
</organism>
<dbReference type="PANTHER" id="PTHR10039:SF5">
    <property type="entry name" value="NACHT DOMAIN-CONTAINING PROTEIN"/>
    <property type="match status" value="1"/>
</dbReference>
<dbReference type="InterPro" id="IPR056884">
    <property type="entry name" value="NPHP3-like_N"/>
</dbReference>
<dbReference type="InterPro" id="IPR027417">
    <property type="entry name" value="P-loop_NTPase"/>
</dbReference>
<name>A0A2T2N7U0_CORCC</name>
<dbReference type="InterPro" id="IPR056693">
    <property type="entry name" value="DUF7791"/>
</dbReference>
<gene>
    <name evidence="4" type="ORF">BS50DRAFT_652386</name>
</gene>
<evidence type="ECO:0000256" key="1">
    <source>
        <dbReference type="ARBA" id="ARBA00022737"/>
    </source>
</evidence>
<keyword evidence="5" id="KW-1185">Reference proteome</keyword>
<evidence type="ECO:0000313" key="5">
    <source>
        <dbReference type="Proteomes" id="UP000240883"/>
    </source>
</evidence>
<evidence type="ECO:0000313" key="4">
    <source>
        <dbReference type="EMBL" id="PSN61306.1"/>
    </source>
</evidence>
<dbReference type="Pfam" id="PF24883">
    <property type="entry name" value="NPHP3_N"/>
    <property type="match status" value="1"/>
</dbReference>
<dbReference type="Pfam" id="PF25053">
    <property type="entry name" value="DUF7791"/>
    <property type="match status" value="1"/>
</dbReference>
<keyword evidence="1" id="KW-0677">Repeat</keyword>
<reference evidence="4 5" key="1">
    <citation type="journal article" date="2018" name="Front. Microbiol.">
        <title>Genome-Wide Analysis of Corynespora cassiicola Leaf Fall Disease Putative Effectors.</title>
        <authorList>
            <person name="Lopez D."/>
            <person name="Ribeiro S."/>
            <person name="Label P."/>
            <person name="Fumanal B."/>
            <person name="Venisse J.S."/>
            <person name="Kohler A."/>
            <person name="de Oliveira R.R."/>
            <person name="Labutti K."/>
            <person name="Lipzen A."/>
            <person name="Lail K."/>
            <person name="Bauer D."/>
            <person name="Ohm R.A."/>
            <person name="Barry K.W."/>
            <person name="Spatafora J."/>
            <person name="Grigoriev I.V."/>
            <person name="Martin F.M."/>
            <person name="Pujade-Renaud V."/>
        </authorList>
    </citation>
    <scope>NUCLEOTIDE SEQUENCE [LARGE SCALE GENOMIC DNA]</scope>
    <source>
        <strain evidence="4 5">Philippines</strain>
    </source>
</reference>
<sequence>MDPFSALSIATSVVQFAEFTTKIVVKWHQIYKNGSFVDVNTIKKEVEELRSWVAGYKSSTGTRDEALISQYRDFDHITTGCIEVANKTISMLNRFTLQKQERSFVKIFLLQAKMLWKKGEVEELIHQLEGYQRRISFHIQFLQYARGSLQWAHVGDCLDNIQKIVEIQAYTRGQNGSQNHSQGMKGSDSVPTIQTRREEVVSVLLHFEDGSARAVHFGKQQESSVHSAHTPNIERAITVQTQSESFSKATIYDPIFHQTCQKVLDLLHLRMINTRFKTANLALEGTLDWSFKPPIKEQASWSDFGKWLREGNGLYWITGKPGSGKTTLMKHMYLNPKTEEGLDEWKDSQTLKVPYLIPSAFPDVYQVILSEGNLESPLTLDELQIAFESVIQTSINVKFCLFLDGLDEYSGDHRKLVKFLEHCSRHSHVKIVASSRPWVLFDDAFKNKPHLRMEDLTYQDIEQYISEHLHSSVRLQELSDSIPQPQSSLVSGICQKAQGVFLWVVLVVRSIIRAAQEGKSQFKLLERIEQFPSDLEDTYQHILNGMDLKNQKNIARTMLIILNLRKCDIGCHMNVLQLALVEKLGTSTDHISNDCAGVSLAYCSLLSEGLVRQIKHQTLGLFESSQYKEYPVPHNQKVEFFHRTALDFFLEDPIQMQLKSSAGFDFDPNLSLILSYLYEIRFIKATARAAGNNNQRFKRI</sequence>
<feature type="domain" description="DUF7791" evidence="3">
    <location>
        <begin position="571"/>
        <end position="688"/>
    </location>
</feature>
<dbReference type="OrthoDB" id="443402at2759"/>
<dbReference type="PANTHER" id="PTHR10039">
    <property type="entry name" value="AMELOGENIN"/>
    <property type="match status" value="1"/>
</dbReference>
<dbReference type="Gene3D" id="3.40.50.300">
    <property type="entry name" value="P-loop containing nucleotide triphosphate hydrolases"/>
    <property type="match status" value="1"/>
</dbReference>
<accession>A0A2T2N7U0</accession>
<feature type="domain" description="Nephrocystin 3-like N-terminal" evidence="2">
    <location>
        <begin position="302"/>
        <end position="333"/>
    </location>
</feature>
<protein>
    <submittedName>
        <fullName evidence="4">Uncharacterized protein</fullName>
    </submittedName>
</protein>